<gene>
    <name evidence="1" type="ORF">AN2V17_31980</name>
</gene>
<comment type="caution">
    <text evidence="1">The sequence shown here is derived from an EMBL/GenBank/DDBJ whole genome shotgun (WGS) entry which is preliminary data.</text>
</comment>
<keyword evidence="2" id="KW-1185">Reference proteome</keyword>
<accession>A0ACB5UMF6</accession>
<protein>
    <submittedName>
        <fullName evidence="1">Uncharacterized protein</fullName>
    </submittedName>
</protein>
<reference evidence="1" key="1">
    <citation type="submission" date="2023-09" db="EMBL/GenBank/DDBJ databases">
        <title>Vallitalea sediminicola and Vallitalea maricola sp. nov., anaerobic bacteria isolated from marine sediment.</title>
        <authorList>
            <person name="Hirano S."/>
            <person name="Maeda A."/>
            <person name="Terahara T."/>
            <person name="Mori K."/>
            <person name="Hamada M."/>
            <person name="Matsumoto R."/>
            <person name="Kobayashi T."/>
        </authorList>
    </citation>
    <scope>NUCLEOTIDE SEQUENCE</scope>
    <source>
        <strain evidence="1">AN17-2</strain>
    </source>
</reference>
<evidence type="ECO:0000313" key="2">
    <source>
        <dbReference type="Proteomes" id="UP001374599"/>
    </source>
</evidence>
<name>A0ACB5UMF6_9FIRM</name>
<evidence type="ECO:0000313" key="1">
    <source>
        <dbReference type="EMBL" id="GMQ63961.1"/>
    </source>
</evidence>
<organism evidence="1 2">
    <name type="scientific">Vallitalea maricola</name>
    <dbReference type="NCBI Taxonomy" id="3074433"/>
    <lineage>
        <taxon>Bacteria</taxon>
        <taxon>Bacillati</taxon>
        <taxon>Bacillota</taxon>
        <taxon>Clostridia</taxon>
        <taxon>Lachnospirales</taxon>
        <taxon>Vallitaleaceae</taxon>
        <taxon>Vallitalea</taxon>
    </lineage>
</organism>
<sequence>MIDETSEIARSISYKFLKGQEYKIIDEEIVNQVSIHYYKCKDTEELDKKILSICDIQNFAQVIYDDRVI</sequence>
<dbReference type="Proteomes" id="UP001374599">
    <property type="component" value="Unassembled WGS sequence"/>
</dbReference>
<dbReference type="EMBL" id="BTPU01000057">
    <property type="protein sequence ID" value="GMQ63961.1"/>
    <property type="molecule type" value="Genomic_DNA"/>
</dbReference>
<proteinExistence type="predicted"/>